<dbReference type="PANTHER" id="PTHR30136:SF39">
    <property type="entry name" value="TRANSCRIPTIONAL REGULATORY PROTEIN"/>
    <property type="match status" value="1"/>
</dbReference>
<evidence type="ECO:0000313" key="6">
    <source>
        <dbReference type="EMBL" id="MDF2095624.1"/>
    </source>
</evidence>
<dbReference type="PROSITE" id="PS51078">
    <property type="entry name" value="ICLR_ED"/>
    <property type="match status" value="1"/>
</dbReference>
<dbReference type="SUPFAM" id="SSF46785">
    <property type="entry name" value="Winged helix' DNA-binding domain"/>
    <property type="match status" value="1"/>
</dbReference>
<dbReference type="InterPro" id="IPR014757">
    <property type="entry name" value="Tscrpt_reg_IclR_C"/>
</dbReference>
<dbReference type="SUPFAM" id="SSF55781">
    <property type="entry name" value="GAF domain-like"/>
    <property type="match status" value="1"/>
</dbReference>
<keyword evidence="3" id="KW-0804">Transcription</keyword>
<proteinExistence type="predicted"/>
<keyword evidence="7" id="KW-1185">Reference proteome</keyword>
<dbReference type="EMBL" id="JARHUD010000003">
    <property type="protein sequence ID" value="MDF2095624.1"/>
    <property type="molecule type" value="Genomic_DNA"/>
</dbReference>
<dbReference type="RefSeq" id="WP_275821227.1">
    <property type="nucleotide sequence ID" value="NZ_JARHUD010000003.1"/>
</dbReference>
<evidence type="ECO:0000259" key="5">
    <source>
        <dbReference type="PROSITE" id="PS51078"/>
    </source>
</evidence>
<sequence length="268" mass="28613">MVTQASEETSTVKTIDRAASILRCLGEGAPAGCRLSDVATCSGLGKATVHRLLTALVEVGFADRCDESKRYRLGYGLYALGGAARRFQITELARPALLRLAAETEDTVFLSIRDGDEALCIDRCTGAFPIRTLTLTVGDRRPLGVGAGSLALLAFQPDAEIERVLTSNEASRAAYSGFEAAALRAMIEQSRKSGHALNDGRIVSAMAAVAVPVFGSEGQVEAALSIAAIRERMTPTRIVDLVRRLTREAESLGDLLQSRELSERSDKA</sequence>
<dbReference type="PANTHER" id="PTHR30136">
    <property type="entry name" value="HELIX-TURN-HELIX TRANSCRIPTIONAL REGULATOR, ICLR FAMILY"/>
    <property type="match status" value="1"/>
</dbReference>
<gene>
    <name evidence="6" type="ORF">P2G67_06510</name>
</gene>
<dbReference type="Pfam" id="PF09339">
    <property type="entry name" value="HTH_IclR"/>
    <property type="match status" value="1"/>
</dbReference>
<dbReference type="InterPro" id="IPR036388">
    <property type="entry name" value="WH-like_DNA-bd_sf"/>
</dbReference>
<feature type="domain" description="HTH iclR-type" evidence="4">
    <location>
        <begin position="12"/>
        <end position="75"/>
    </location>
</feature>
<protein>
    <submittedName>
        <fullName evidence="6">IclR family transcriptional regulator</fullName>
    </submittedName>
</protein>
<keyword evidence="2" id="KW-0238">DNA-binding</keyword>
<organism evidence="6 7">
    <name type="scientific">Aquibaculum arenosum</name>
    <dbReference type="NCBI Taxonomy" id="3032591"/>
    <lineage>
        <taxon>Bacteria</taxon>
        <taxon>Pseudomonadati</taxon>
        <taxon>Pseudomonadota</taxon>
        <taxon>Alphaproteobacteria</taxon>
        <taxon>Rhodospirillales</taxon>
        <taxon>Rhodovibrionaceae</taxon>
        <taxon>Aquibaculum</taxon>
    </lineage>
</organism>
<evidence type="ECO:0000256" key="2">
    <source>
        <dbReference type="ARBA" id="ARBA00023125"/>
    </source>
</evidence>
<evidence type="ECO:0000259" key="4">
    <source>
        <dbReference type="PROSITE" id="PS51077"/>
    </source>
</evidence>
<dbReference type="PROSITE" id="PS51077">
    <property type="entry name" value="HTH_ICLR"/>
    <property type="match status" value="1"/>
</dbReference>
<comment type="caution">
    <text evidence="6">The sequence shown here is derived from an EMBL/GenBank/DDBJ whole genome shotgun (WGS) entry which is preliminary data.</text>
</comment>
<keyword evidence="1" id="KW-0805">Transcription regulation</keyword>
<dbReference type="Gene3D" id="3.30.450.40">
    <property type="match status" value="1"/>
</dbReference>
<feature type="domain" description="IclR-ED" evidence="5">
    <location>
        <begin position="76"/>
        <end position="258"/>
    </location>
</feature>
<evidence type="ECO:0000256" key="1">
    <source>
        <dbReference type="ARBA" id="ARBA00023015"/>
    </source>
</evidence>
<evidence type="ECO:0000313" key="7">
    <source>
        <dbReference type="Proteomes" id="UP001215503"/>
    </source>
</evidence>
<name>A0ABT5YL64_9PROT</name>
<dbReference type="InterPro" id="IPR029016">
    <property type="entry name" value="GAF-like_dom_sf"/>
</dbReference>
<dbReference type="Pfam" id="PF01614">
    <property type="entry name" value="IclR_C"/>
    <property type="match status" value="1"/>
</dbReference>
<evidence type="ECO:0000256" key="3">
    <source>
        <dbReference type="ARBA" id="ARBA00023163"/>
    </source>
</evidence>
<dbReference type="Gene3D" id="1.10.10.10">
    <property type="entry name" value="Winged helix-like DNA-binding domain superfamily/Winged helix DNA-binding domain"/>
    <property type="match status" value="1"/>
</dbReference>
<dbReference type="Proteomes" id="UP001215503">
    <property type="component" value="Unassembled WGS sequence"/>
</dbReference>
<dbReference type="InterPro" id="IPR005471">
    <property type="entry name" value="Tscrpt_reg_IclR_N"/>
</dbReference>
<dbReference type="InterPro" id="IPR050707">
    <property type="entry name" value="HTH_MetabolicPath_Reg"/>
</dbReference>
<reference evidence="6 7" key="1">
    <citation type="submission" date="2023-03" db="EMBL/GenBank/DDBJ databases">
        <title>Fodinicurvata sp. CAU 1616 isolated from sea sendiment.</title>
        <authorList>
            <person name="Kim W."/>
        </authorList>
    </citation>
    <scope>NUCLEOTIDE SEQUENCE [LARGE SCALE GENOMIC DNA]</scope>
    <source>
        <strain evidence="6 7">CAU 1616</strain>
    </source>
</reference>
<dbReference type="SMART" id="SM00346">
    <property type="entry name" value="HTH_ICLR"/>
    <property type="match status" value="1"/>
</dbReference>
<dbReference type="InterPro" id="IPR036390">
    <property type="entry name" value="WH_DNA-bd_sf"/>
</dbReference>
<accession>A0ABT5YL64</accession>